<dbReference type="RefSeq" id="WP_168553051.1">
    <property type="nucleotide sequence ID" value="NZ_JAAWWL010000002.1"/>
</dbReference>
<keyword evidence="1" id="KW-0732">Signal</keyword>
<gene>
    <name evidence="2" type="ORF">HCU67_13085</name>
</gene>
<accession>A0ABX1GTD6</accession>
<protein>
    <submittedName>
        <fullName evidence="2">Uncharacterized protein</fullName>
    </submittedName>
</protein>
<evidence type="ECO:0000313" key="3">
    <source>
        <dbReference type="Proteomes" id="UP000718451"/>
    </source>
</evidence>
<comment type="caution">
    <text evidence="2">The sequence shown here is derived from an EMBL/GenBank/DDBJ whole genome shotgun (WGS) entry which is preliminary data.</text>
</comment>
<evidence type="ECO:0000256" key="1">
    <source>
        <dbReference type="SAM" id="SignalP"/>
    </source>
</evidence>
<feature type="signal peptide" evidence="1">
    <location>
        <begin position="1"/>
        <end position="19"/>
    </location>
</feature>
<dbReference type="EMBL" id="JAAWWL010000002">
    <property type="protein sequence ID" value="NKI32884.1"/>
    <property type="molecule type" value="Genomic_DNA"/>
</dbReference>
<sequence length="77" mass="8917">MKAFLTLILILAIGTPSIAQVDGEKKIEEKPKLIEIENLEEKKASEQQKITRVYLYKNSRIKKELKFKTKKNKSKLA</sequence>
<organism evidence="2 3">
    <name type="scientific">Croceivirga thetidis</name>
    <dbReference type="NCBI Taxonomy" id="2721623"/>
    <lineage>
        <taxon>Bacteria</taxon>
        <taxon>Pseudomonadati</taxon>
        <taxon>Bacteroidota</taxon>
        <taxon>Flavobacteriia</taxon>
        <taxon>Flavobacteriales</taxon>
        <taxon>Flavobacteriaceae</taxon>
        <taxon>Croceivirga</taxon>
    </lineage>
</organism>
<name>A0ABX1GTD6_9FLAO</name>
<evidence type="ECO:0000313" key="2">
    <source>
        <dbReference type="EMBL" id="NKI32884.1"/>
    </source>
</evidence>
<feature type="chain" id="PRO_5045224766" evidence="1">
    <location>
        <begin position="20"/>
        <end position="77"/>
    </location>
</feature>
<keyword evidence="3" id="KW-1185">Reference proteome</keyword>
<proteinExistence type="predicted"/>
<reference evidence="2 3" key="1">
    <citation type="submission" date="2020-04" db="EMBL/GenBank/DDBJ databases">
        <authorList>
            <person name="Yoon J."/>
        </authorList>
    </citation>
    <scope>NUCLEOTIDE SEQUENCE [LARGE SCALE GENOMIC DNA]</scope>
    <source>
        <strain evidence="2 3">DJ-13</strain>
    </source>
</reference>
<dbReference type="Proteomes" id="UP000718451">
    <property type="component" value="Unassembled WGS sequence"/>
</dbReference>